<keyword evidence="12" id="KW-0808">Transferase</keyword>
<evidence type="ECO:0000256" key="8">
    <source>
        <dbReference type="ARBA" id="ARBA00023139"/>
    </source>
</evidence>
<keyword evidence="9" id="KW-0449">Lipoprotein</keyword>
<comment type="domain">
    <text evidence="12">The DHHC domain is required for palmitoyltransferase activity.</text>
</comment>
<evidence type="ECO:0000256" key="1">
    <source>
        <dbReference type="ARBA" id="ARBA00004141"/>
    </source>
</evidence>
<reference evidence="15 16" key="1">
    <citation type="submission" date="2019-03" db="EMBL/GenBank/DDBJ databases">
        <title>Sequencing 23 genomes of Wallemia ichthyophaga.</title>
        <authorList>
            <person name="Gostincar C."/>
        </authorList>
    </citation>
    <scope>NUCLEOTIDE SEQUENCE [LARGE SCALE GENOMIC DNA]</scope>
    <source>
        <strain evidence="15 16">EXF-8621</strain>
    </source>
</reference>
<comment type="caution">
    <text evidence="15">The sequence shown here is derived from an EMBL/GenBank/DDBJ whole genome shotgun (WGS) entry which is preliminary data.</text>
</comment>
<dbReference type="AlphaFoldDB" id="A0A4T0G5W3"/>
<keyword evidence="5 12" id="KW-1133">Transmembrane helix</keyword>
<dbReference type="EMBL" id="SPOF01000049">
    <property type="protein sequence ID" value="TIB08924.1"/>
    <property type="molecule type" value="Genomic_DNA"/>
</dbReference>
<feature type="transmembrane region" description="Helical" evidence="12">
    <location>
        <begin position="327"/>
        <end position="351"/>
    </location>
</feature>
<dbReference type="InterPro" id="IPR002110">
    <property type="entry name" value="Ankyrin_rpt"/>
</dbReference>
<evidence type="ECO:0000259" key="14">
    <source>
        <dbReference type="Pfam" id="PF01529"/>
    </source>
</evidence>
<dbReference type="Proteomes" id="UP000306954">
    <property type="component" value="Unassembled WGS sequence"/>
</dbReference>
<dbReference type="PROSITE" id="PS50297">
    <property type="entry name" value="ANK_REP_REGION"/>
    <property type="match status" value="4"/>
</dbReference>
<dbReference type="Pfam" id="PF01529">
    <property type="entry name" value="DHHC"/>
    <property type="match status" value="1"/>
</dbReference>
<evidence type="ECO:0000256" key="5">
    <source>
        <dbReference type="ARBA" id="ARBA00022989"/>
    </source>
</evidence>
<feature type="repeat" description="ANK" evidence="11">
    <location>
        <begin position="94"/>
        <end position="126"/>
    </location>
</feature>
<evidence type="ECO:0000256" key="9">
    <source>
        <dbReference type="ARBA" id="ARBA00023288"/>
    </source>
</evidence>
<organism evidence="15 16">
    <name type="scientific">Wallemia ichthyophaga</name>
    <dbReference type="NCBI Taxonomy" id="245174"/>
    <lineage>
        <taxon>Eukaryota</taxon>
        <taxon>Fungi</taxon>
        <taxon>Dikarya</taxon>
        <taxon>Basidiomycota</taxon>
        <taxon>Wallemiomycotina</taxon>
        <taxon>Wallemiomycetes</taxon>
        <taxon>Wallemiales</taxon>
        <taxon>Wallemiaceae</taxon>
        <taxon>Wallemia</taxon>
    </lineage>
</organism>
<feature type="compositionally biased region" description="Low complexity" evidence="13">
    <location>
        <begin position="15"/>
        <end position="26"/>
    </location>
</feature>
<evidence type="ECO:0000256" key="7">
    <source>
        <dbReference type="ARBA" id="ARBA00023136"/>
    </source>
</evidence>
<evidence type="ECO:0000256" key="11">
    <source>
        <dbReference type="PROSITE-ProRule" id="PRU00023"/>
    </source>
</evidence>
<dbReference type="PROSITE" id="PS50088">
    <property type="entry name" value="ANK_REPEAT"/>
    <property type="match status" value="4"/>
</dbReference>
<feature type="domain" description="Palmitoyltransferase DHHC" evidence="14">
    <location>
        <begin position="408"/>
        <end position="549"/>
    </location>
</feature>
<feature type="compositionally biased region" description="Basic and acidic residues" evidence="13">
    <location>
        <begin position="1"/>
        <end position="12"/>
    </location>
</feature>
<dbReference type="GO" id="GO:0019706">
    <property type="term" value="F:protein-cysteine S-palmitoyltransferase activity"/>
    <property type="evidence" value="ECO:0007669"/>
    <property type="project" value="UniProtKB-EC"/>
</dbReference>
<evidence type="ECO:0000256" key="2">
    <source>
        <dbReference type="ARBA" id="ARBA00010104"/>
    </source>
</evidence>
<dbReference type="Pfam" id="PF12796">
    <property type="entry name" value="Ank_2"/>
    <property type="match status" value="2"/>
</dbReference>
<dbReference type="PANTHER" id="PTHR24161:SF85">
    <property type="entry name" value="PALMITOYLTRANSFERASE HIP14"/>
    <property type="match status" value="1"/>
</dbReference>
<evidence type="ECO:0000256" key="6">
    <source>
        <dbReference type="ARBA" id="ARBA00023043"/>
    </source>
</evidence>
<evidence type="ECO:0000256" key="4">
    <source>
        <dbReference type="ARBA" id="ARBA00022737"/>
    </source>
</evidence>
<accession>A0A4T0G5W3</accession>
<keyword evidence="4" id="KW-0677">Repeat</keyword>
<keyword evidence="12" id="KW-0012">Acyltransferase</keyword>
<evidence type="ECO:0000256" key="10">
    <source>
        <dbReference type="ARBA" id="ARBA00048048"/>
    </source>
</evidence>
<dbReference type="PROSITE" id="PS50216">
    <property type="entry name" value="DHHC"/>
    <property type="match status" value="1"/>
</dbReference>
<dbReference type="GO" id="GO:0016020">
    <property type="term" value="C:membrane"/>
    <property type="evidence" value="ECO:0007669"/>
    <property type="project" value="UniProtKB-SubCell"/>
</dbReference>
<evidence type="ECO:0000256" key="12">
    <source>
        <dbReference type="RuleBase" id="RU079119"/>
    </source>
</evidence>
<dbReference type="Gene3D" id="1.25.40.20">
    <property type="entry name" value="Ankyrin repeat-containing domain"/>
    <property type="match status" value="1"/>
</dbReference>
<evidence type="ECO:0000256" key="13">
    <source>
        <dbReference type="SAM" id="MobiDB-lite"/>
    </source>
</evidence>
<feature type="repeat" description="ANK" evidence="11">
    <location>
        <begin position="193"/>
        <end position="225"/>
    </location>
</feature>
<feature type="region of interest" description="Disordered" evidence="13">
    <location>
        <begin position="1"/>
        <end position="26"/>
    </location>
</feature>
<keyword evidence="8" id="KW-0564">Palmitate</keyword>
<comment type="catalytic activity">
    <reaction evidence="10 12">
        <text>L-cysteinyl-[protein] + hexadecanoyl-CoA = S-hexadecanoyl-L-cysteinyl-[protein] + CoA</text>
        <dbReference type="Rhea" id="RHEA:36683"/>
        <dbReference type="Rhea" id="RHEA-COMP:10131"/>
        <dbReference type="Rhea" id="RHEA-COMP:11032"/>
        <dbReference type="ChEBI" id="CHEBI:29950"/>
        <dbReference type="ChEBI" id="CHEBI:57287"/>
        <dbReference type="ChEBI" id="CHEBI:57379"/>
        <dbReference type="ChEBI" id="CHEBI:74151"/>
        <dbReference type="EC" id="2.3.1.225"/>
    </reaction>
</comment>
<feature type="repeat" description="ANK" evidence="11">
    <location>
        <begin position="160"/>
        <end position="192"/>
    </location>
</feature>
<keyword evidence="7 12" id="KW-0472">Membrane</keyword>
<dbReference type="InterPro" id="IPR036770">
    <property type="entry name" value="Ankyrin_rpt-contain_sf"/>
</dbReference>
<evidence type="ECO:0000313" key="16">
    <source>
        <dbReference type="Proteomes" id="UP000306954"/>
    </source>
</evidence>
<feature type="transmembrane region" description="Helical" evidence="12">
    <location>
        <begin position="267"/>
        <end position="287"/>
    </location>
</feature>
<gene>
    <name evidence="15" type="ORF">E3P90_03468</name>
</gene>
<feature type="region of interest" description="Disordered" evidence="13">
    <location>
        <begin position="656"/>
        <end position="677"/>
    </location>
</feature>
<comment type="subcellular location">
    <subcellularLocation>
        <location evidence="1">Membrane</location>
        <topology evidence="1">Multi-pass membrane protein</topology>
    </subcellularLocation>
</comment>
<protein>
    <recommendedName>
        <fullName evidence="12">Palmitoyltransferase</fullName>
        <ecNumber evidence="12">2.3.1.225</ecNumber>
    </recommendedName>
</protein>
<dbReference type="SMART" id="SM00248">
    <property type="entry name" value="ANK"/>
    <property type="match status" value="6"/>
</dbReference>
<feature type="repeat" description="ANK" evidence="11">
    <location>
        <begin position="60"/>
        <end position="92"/>
    </location>
</feature>
<dbReference type="InterPro" id="IPR001594">
    <property type="entry name" value="Palmitoyltrfase_DHHC"/>
</dbReference>
<name>A0A4T0G5W3_WALIC</name>
<dbReference type="OrthoDB" id="6781668at2759"/>
<dbReference type="SUPFAM" id="SSF48403">
    <property type="entry name" value="Ankyrin repeat"/>
    <property type="match status" value="1"/>
</dbReference>
<dbReference type="OMA" id="FWVGFRY"/>
<comment type="similarity">
    <text evidence="2">Belongs to the DHHC palmitoyltransferase family. AKR/ZDHHC17 subfamily.</text>
</comment>
<keyword evidence="6 11" id="KW-0040">ANK repeat</keyword>
<evidence type="ECO:0000313" key="15">
    <source>
        <dbReference type="EMBL" id="TIB08924.1"/>
    </source>
</evidence>
<keyword evidence="3 12" id="KW-0812">Transmembrane</keyword>
<dbReference type="PANTHER" id="PTHR24161">
    <property type="entry name" value="ANK_REP_REGION DOMAIN-CONTAINING PROTEIN-RELATED"/>
    <property type="match status" value="1"/>
</dbReference>
<evidence type="ECO:0000256" key="3">
    <source>
        <dbReference type="ARBA" id="ARBA00022692"/>
    </source>
</evidence>
<proteinExistence type="inferred from homology"/>
<sequence length="705" mass="79357">MDHDTHDSHETSVGEQAPQESQPEQPEQLDIFSAAQRGDTACIHNLISNRKANVNDRDIENITPLHWSSINAQLDTCTYLLENGAQVDSFGGELVSTPLQWAARNGHLYVLHTLIKHGADPSIVDSQRFNALHLVVHSSVIMAVFYILQQNVEIDAPDIQGHTPLMWAAYQGDALSVDALIRHGANVNKSDHAGLTPLHWATVRGNRVCLRHIIEAGGDLSARSNDGKTPLAMAHELKSIGAYRRALADGGRNEDGRVRDKPLSDRNTNIVIFFIPVFFMGLIFWTLSSLPSYMAIPIAIGESYAQFHIVAKVLLDNRGQNNELVKTPFLASIVLSSMLWLTYCWVTRLVWNTMEHPLANVLFIISLTVCVWNFLRAIHLDPGTVPRPSSQSEIKQHIEELVSEGRMNGQNFCIYTLCKKPLRSKYDRVTNKLVARFDHYCPWVWNAIGSNNHRQFICFLVSMIVGIITFDKLSFEMFKQISPTYTFDDIDADMQFCLMPQNLCIASHQDGFLFSMSAWLTLQLSWTIVLLCTQLWQIARQLTTMEVTNLGRFGFMGGKGTSAAEQQGMVNKHRQLLANNPNVNPPKVQKPNLLLQILGLDRFTKGKAGEGLAKSSKTNNPFNIGIVGNCLDFWTNGKQLGVDWTQVYEIPDEGFKERRRKDKGKAREKDGENVLPSLGMRRMMSFGRFRNNNAYQPVHDTSEQV</sequence>
<feature type="transmembrane region" description="Helical" evidence="12">
    <location>
        <begin position="357"/>
        <end position="375"/>
    </location>
</feature>
<dbReference type="EC" id="2.3.1.225" evidence="12"/>